<dbReference type="SUPFAM" id="SSF51905">
    <property type="entry name" value="FAD/NAD(P)-binding domain"/>
    <property type="match status" value="1"/>
</dbReference>
<dbReference type="EC" id="1.1.5.3" evidence="6"/>
<dbReference type="NCBIfam" id="NF009906">
    <property type="entry name" value="PRK13369.1"/>
    <property type="match status" value="1"/>
</dbReference>
<dbReference type="NCBIfam" id="NF008899">
    <property type="entry name" value="PRK12266.1"/>
    <property type="match status" value="1"/>
</dbReference>
<name>A0A4R3LJN0_9BURK</name>
<comment type="similarity">
    <text evidence="2 6">Belongs to the FAD-dependent glycerol-3-phosphate dehydrogenase family.</text>
</comment>
<dbReference type="Gene3D" id="1.10.8.870">
    <property type="entry name" value="Alpha-glycerophosphate oxidase, cap domain"/>
    <property type="match status" value="1"/>
</dbReference>
<evidence type="ECO:0000256" key="4">
    <source>
        <dbReference type="ARBA" id="ARBA00022827"/>
    </source>
</evidence>
<evidence type="ECO:0000256" key="2">
    <source>
        <dbReference type="ARBA" id="ARBA00007330"/>
    </source>
</evidence>
<dbReference type="Gene3D" id="6.10.250.1890">
    <property type="match status" value="1"/>
</dbReference>
<evidence type="ECO:0000259" key="7">
    <source>
        <dbReference type="Pfam" id="PF01266"/>
    </source>
</evidence>
<accession>A0A4R3LJN0</accession>
<dbReference type="InterPro" id="IPR031656">
    <property type="entry name" value="DAO_C"/>
</dbReference>
<dbReference type="Pfam" id="PF16901">
    <property type="entry name" value="DAO_C"/>
    <property type="match status" value="1"/>
</dbReference>
<keyword evidence="3 6" id="KW-0285">Flavoprotein</keyword>
<evidence type="ECO:0000256" key="5">
    <source>
        <dbReference type="ARBA" id="ARBA00023002"/>
    </source>
</evidence>
<dbReference type="EMBL" id="VJNC01000002">
    <property type="protein sequence ID" value="TSE23738.1"/>
    <property type="molecule type" value="Genomic_DNA"/>
</dbReference>
<dbReference type="GO" id="GO:0004368">
    <property type="term" value="F:glycerol-3-phosphate dehydrogenase (quinone) activity"/>
    <property type="evidence" value="ECO:0007669"/>
    <property type="project" value="UniProtKB-EC"/>
</dbReference>
<evidence type="ECO:0000313" key="10">
    <source>
        <dbReference type="EMBL" id="TSE23738.1"/>
    </source>
</evidence>
<comment type="cofactor">
    <cofactor evidence="1 6">
        <name>FAD</name>
        <dbReference type="ChEBI" id="CHEBI:57692"/>
    </cofactor>
</comment>
<dbReference type="Pfam" id="PF01266">
    <property type="entry name" value="DAO"/>
    <property type="match status" value="1"/>
</dbReference>
<keyword evidence="4" id="KW-0274">FAD</keyword>
<dbReference type="Gene3D" id="3.50.50.60">
    <property type="entry name" value="FAD/NAD(P)-binding domain"/>
    <property type="match status" value="1"/>
</dbReference>
<dbReference type="EMBL" id="SMAH01000007">
    <property type="protein sequence ID" value="TCS97876.1"/>
    <property type="molecule type" value="Genomic_DNA"/>
</dbReference>
<evidence type="ECO:0000313" key="12">
    <source>
        <dbReference type="Proteomes" id="UP000315577"/>
    </source>
</evidence>
<dbReference type="OrthoDB" id="9766796at2"/>
<evidence type="ECO:0000256" key="3">
    <source>
        <dbReference type="ARBA" id="ARBA00022630"/>
    </source>
</evidence>
<evidence type="ECO:0000259" key="8">
    <source>
        <dbReference type="Pfam" id="PF16901"/>
    </source>
</evidence>
<comment type="caution">
    <text evidence="9">The sequence shown here is derived from an EMBL/GenBank/DDBJ whole genome shotgun (WGS) entry which is preliminary data.</text>
</comment>
<dbReference type="RefSeq" id="WP_132962525.1">
    <property type="nucleotide sequence ID" value="NZ_DAIPFN010000008.1"/>
</dbReference>
<comment type="catalytic activity">
    <reaction evidence="6">
        <text>a quinone + sn-glycerol 3-phosphate = dihydroxyacetone phosphate + a quinol</text>
        <dbReference type="Rhea" id="RHEA:18977"/>
        <dbReference type="ChEBI" id="CHEBI:24646"/>
        <dbReference type="ChEBI" id="CHEBI:57597"/>
        <dbReference type="ChEBI" id="CHEBI:57642"/>
        <dbReference type="ChEBI" id="CHEBI:132124"/>
        <dbReference type="EC" id="1.1.5.3"/>
    </reaction>
</comment>
<dbReference type="InterPro" id="IPR000447">
    <property type="entry name" value="G3P_DH_FAD-dep"/>
</dbReference>
<dbReference type="AlphaFoldDB" id="A0A4R3LJN0"/>
<dbReference type="GO" id="GO:0009331">
    <property type="term" value="C:glycerol-3-phosphate dehydrogenase (FAD) complex"/>
    <property type="evidence" value="ECO:0007669"/>
    <property type="project" value="UniProtKB-UniRule"/>
</dbReference>
<evidence type="ECO:0000256" key="1">
    <source>
        <dbReference type="ARBA" id="ARBA00001974"/>
    </source>
</evidence>
<evidence type="ECO:0000313" key="11">
    <source>
        <dbReference type="Proteomes" id="UP000295536"/>
    </source>
</evidence>
<dbReference type="PRINTS" id="PR01001">
    <property type="entry name" value="FADG3PDH"/>
</dbReference>
<evidence type="ECO:0000256" key="6">
    <source>
        <dbReference type="RuleBase" id="RU361217"/>
    </source>
</evidence>
<dbReference type="Proteomes" id="UP000315577">
    <property type="component" value="Unassembled WGS sequence"/>
</dbReference>
<dbReference type="InterPro" id="IPR038299">
    <property type="entry name" value="DAO_C_sf"/>
</dbReference>
<dbReference type="PANTHER" id="PTHR11985">
    <property type="entry name" value="GLYCEROL-3-PHOSPHATE DEHYDROGENASE"/>
    <property type="match status" value="1"/>
</dbReference>
<dbReference type="PROSITE" id="PS00977">
    <property type="entry name" value="FAD_G3PDH_1"/>
    <property type="match status" value="1"/>
</dbReference>
<dbReference type="GO" id="GO:0046168">
    <property type="term" value="P:glycerol-3-phosphate catabolic process"/>
    <property type="evidence" value="ECO:0007669"/>
    <property type="project" value="TreeGrafter"/>
</dbReference>
<dbReference type="PANTHER" id="PTHR11985:SF15">
    <property type="entry name" value="GLYCEROL-3-PHOSPHATE DEHYDROGENASE, MITOCHONDRIAL"/>
    <property type="match status" value="1"/>
</dbReference>
<organism evidence="9 11">
    <name type="scientific">Tepidimonas ignava</name>
    <dbReference type="NCBI Taxonomy" id="114249"/>
    <lineage>
        <taxon>Bacteria</taxon>
        <taxon>Pseudomonadati</taxon>
        <taxon>Pseudomonadota</taxon>
        <taxon>Betaproteobacteria</taxon>
        <taxon>Burkholderiales</taxon>
        <taxon>Tepidimonas</taxon>
    </lineage>
</organism>
<reference evidence="10 12" key="2">
    <citation type="submission" date="2019-07" db="EMBL/GenBank/DDBJ databases">
        <title>Tepidimonas ignava SPS-1037 draft genome.</title>
        <authorList>
            <person name="Da Costa M.S."/>
            <person name="Froufe H.J.C."/>
            <person name="Egas C."/>
            <person name="Albuquerque L."/>
        </authorList>
    </citation>
    <scope>NUCLEOTIDE SEQUENCE [LARGE SCALE GENOMIC DNA]</scope>
    <source>
        <strain evidence="10 12">SPS-1037</strain>
    </source>
</reference>
<feature type="domain" description="Alpha-glycerophosphate oxidase C-terminal" evidence="8">
    <location>
        <begin position="392"/>
        <end position="504"/>
    </location>
</feature>
<dbReference type="Gene3D" id="3.30.9.10">
    <property type="entry name" value="D-Amino Acid Oxidase, subunit A, domain 2"/>
    <property type="match status" value="1"/>
</dbReference>
<protein>
    <recommendedName>
        <fullName evidence="6">Glycerol-3-phosphate dehydrogenase</fullName>
        <ecNumber evidence="6">1.1.5.3</ecNumber>
    </recommendedName>
</protein>
<keyword evidence="5 6" id="KW-0560">Oxidoreductase</keyword>
<dbReference type="Proteomes" id="UP000295536">
    <property type="component" value="Unassembled WGS sequence"/>
</dbReference>
<proteinExistence type="inferred from homology"/>
<gene>
    <name evidence="10" type="primary">glpD</name>
    <name evidence="9" type="ORF">EDC36_10783</name>
    <name evidence="10" type="ORF">Tigna_00432</name>
</gene>
<reference evidence="9 11" key="1">
    <citation type="submission" date="2019-03" db="EMBL/GenBank/DDBJ databases">
        <title>Genomic Encyclopedia of Type Strains, Phase IV (KMG-IV): sequencing the most valuable type-strain genomes for metagenomic binning, comparative biology and taxonomic classification.</title>
        <authorList>
            <person name="Goeker M."/>
        </authorList>
    </citation>
    <scope>NUCLEOTIDE SEQUENCE [LARGE SCALE GENOMIC DNA]</scope>
    <source>
        <strain evidence="9 11">DSM 12034</strain>
    </source>
</reference>
<dbReference type="InterPro" id="IPR006076">
    <property type="entry name" value="FAD-dep_OxRdtase"/>
</dbReference>
<keyword evidence="12" id="KW-1185">Reference proteome</keyword>
<feature type="domain" description="FAD dependent oxidoreductase" evidence="7">
    <location>
        <begin position="16"/>
        <end position="368"/>
    </location>
</feature>
<dbReference type="InterPro" id="IPR036188">
    <property type="entry name" value="FAD/NAD-bd_sf"/>
</dbReference>
<evidence type="ECO:0000313" key="9">
    <source>
        <dbReference type="EMBL" id="TCS97876.1"/>
    </source>
</evidence>
<sequence>MDTNAPSLPPQGPLFDAVVVGGGINGCGIARDLAGRGARVLLVEQHDLAAHTSSASTKLIHGGLRYLEYGEFGLVRKALQEREVLLRAAPHLIQPLTFVMPHDPGMRPAWMIRIGLWLYDHLARRELLPASTALDLRQHPAGQPLRDGWTRAFAYADGWVDDARLVVLNALDAAQRGAVVAPRTRCTGLQRHAQHWMVTLQPDGGAPVTVRTRAVVNAAGPWAEQLLREHAGLPPQRHLRLVRGSHIVVPRLFAHDAAYLLQARDRRVIFAIPFEQRYTLVGTTDVEHHAGLDAVAIDADETAYLCAEVSRYFRRAITPDDVVWHYSGVRPLLDDEHGNPAAVTRDYRLELDTAGAPLLTVWGGKITTFRTLAEEAAQRLAAPLALRGAPWTRAAPLPGGDLERVVGPCATPMQALQRYRAHLQRRWPWLDAAVVHRWARAYGTLALDWLEPARGPHDLGRQVAPGLFEAELQHLHRREWARDADDVLWRRTKLGLHLEAAQRTAVADWLQRLPPPDKPLAPLERGAGCH</sequence>